<reference evidence="2 3" key="1">
    <citation type="submission" date="2020-08" db="EMBL/GenBank/DDBJ databases">
        <title>Oceanospirillum sp. nov. isolated from marine sediment.</title>
        <authorList>
            <person name="Ji X."/>
        </authorList>
    </citation>
    <scope>NUCLEOTIDE SEQUENCE [LARGE SCALE GENOMIC DNA]</scope>
    <source>
        <strain evidence="2 3">D5</strain>
    </source>
</reference>
<dbReference type="Proteomes" id="UP000565262">
    <property type="component" value="Unassembled WGS sequence"/>
</dbReference>
<accession>A0A839IW96</accession>
<feature type="compositionally biased region" description="Polar residues" evidence="1">
    <location>
        <begin position="13"/>
        <end position="22"/>
    </location>
</feature>
<dbReference type="AlphaFoldDB" id="A0A839IW96"/>
<sequence>MAGNKSEGFCRTGSGNLSGTESDSLLTKNDLAEGPLQGAPVAILSNGHCQIPQQFYEFSHTLGSVEALLDLISFSEHFPVFSGEDTGGIYIQVGIIGYENYPGSGQIREKKIVYGRKWRVEENLPTSEIIQTVFLALKKAREHEVRELFTLKSASEIYDKERSCTPFNNHHDLPLMQFADLLPEKSADFSEQEVKDFLKRIRFGLREITLIHYEQRHNGDYLMDFRLGVIPDGEIKLFPEYDNREISVLISEPGINAVLYGLMDQLLAISERYVEERFRFNGFARFSRTLDVQKIGAFSVQTRCFDQQKISAQFNQDFRQMCGEVDRSRVPALKTDAQKRRLNPILQQARIKEGFLPEVYGVDIAS</sequence>
<name>A0A839IW96_9GAMM</name>
<gene>
    <name evidence="2" type="ORF">H4O21_21690</name>
</gene>
<evidence type="ECO:0000313" key="3">
    <source>
        <dbReference type="Proteomes" id="UP000565262"/>
    </source>
</evidence>
<protein>
    <submittedName>
        <fullName evidence="2">Uncharacterized protein</fullName>
    </submittedName>
</protein>
<proteinExistence type="predicted"/>
<evidence type="ECO:0000313" key="2">
    <source>
        <dbReference type="EMBL" id="MBB1489228.1"/>
    </source>
</evidence>
<feature type="region of interest" description="Disordered" evidence="1">
    <location>
        <begin position="1"/>
        <end position="22"/>
    </location>
</feature>
<keyword evidence="3" id="KW-1185">Reference proteome</keyword>
<evidence type="ECO:0000256" key="1">
    <source>
        <dbReference type="SAM" id="MobiDB-lite"/>
    </source>
</evidence>
<dbReference type="EMBL" id="JACJFM010000047">
    <property type="protein sequence ID" value="MBB1489228.1"/>
    <property type="molecule type" value="Genomic_DNA"/>
</dbReference>
<comment type="caution">
    <text evidence="2">The sequence shown here is derived from an EMBL/GenBank/DDBJ whole genome shotgun (WGS) entry which is preliminary data.</text>
</comment>
<organism evidence="2 3">
    <name type="scientific">Oceanospirillum sediminis</name>
    <dbReference type="NCBI Taxonomy" id="2760088"/>
    <lineage>
        <taxon>Bacteria</taxon>
        <taxon>Pseudomonadati</taxon>
        <taxon>Pseudomonadota</taxon>
        <taxon>Gammaproteobacteria</taxon>
        <taxon>Oceanospirillales</taxon>
        <taxon>Oceanospirillaceae</taxon>
        <taxon>Oceanospirillum</taxon>
    </lineage>
</organism>
<dbReference type="RefSeq" id="WP_182811108.1">
    <property type="nucleotide sequence ID" value="NZ_JACJFM010000047.1"/>
</dbReference>